<keyword evidence="6" id="KW-1133">Transmembrane helix</keyword>
<dbReference type="GO" id="GO:0000155">
    <property type="term" value="F:phosphorelay sensor kinase activity"/>
    <property type="evidence" value="ECO:0007669"/>
    <property type="project" value="InterPro"/>
</dbReference>
<protein>
    <recommendedName>
        <fullName evidence="2">histidine kinase</fullName>
        <ecNumber evidence="2">2.7.13.3</ecNumber>
    </recommendedName>
</protein>
<dbReference type="InterPro" id="IPR004358">
    <property type="entry name" value="Sig_transdc_His_kin-like_C"/>
</dbReference>
<keyword evidence="4" id="KW-0808">Transferase</keyword>
<evidence type="ECO:0000313" key="8">
    <source>
        <dbReference type="EMBL" id="ATI42958.1"/>
    </source>
</evidence>
<dbReference type="SMART" id="SM00387">
    <property type="entry name" value="HATPase_c"/>
    <property type="match status" value="1"/>
</dbReference>
<feature type="transmembrane region" description="Helical" evidence="6">
    <location>
        <begin position="98"/>
        <end position="115"/>
    </location>
</feature>
<evidence type="ECO:0000256" key="4">
    <source>
        <dbReference type="ARBA" id="ARBA00022679"/>
    </source>
</evidence>
<evidence type="ECO:0000256" key="3">
    <source>
        <dbReference type="ARBA" id="ARBA00022553"/>
    </source>
</evidence>
<evidence type="ECO:0000256" key="1">
    <source>
        <dbReference type="ARBA" id="ARBA00000085"/>
    </source>
</evidence>
<dbReference type="PANTHER" id="PTHR42878">
    <property type="entry name" value="TWO-COMPONENT HISTIDINE KINASE"/>
    <property type="match status" value="1"/>
</dbReference>
<evidence type="ECO:0000259" key="7">
    <source>
        <dbReference type="PROSITE" id="PS50109"/>
    </source>
</evidence>
<keyword evidence="6" id="KW-0472">Membrane</keyword>
<keyword evidence="3" id="KW-0597">Phosphoprotein</keyword>
<organism evidence="8 9">
    <name type="scientific">Pacificitalea manganoxidans</name>
    <dbReference type="NCBI Taxonomy" id="1411902"/>
    <lineage>
        <taxon>Bacteria</taxon>
        <taxon>Pseudomonadati</taxon>
        <taxon>Pseudomonadota</taxon>
        <taxon>Alphaproteobacteria</taxon>
        <taxon>Rhodobacterales</taxon>
        <taxon>Paracoccaceae</taxon>
        <taxon>Pacificitalea</taxon>
    </lineage>
</organism>
<dbReference type="EC" id="2.7.13.3" evidence="2"/>
<dbReference type="Pfam" id="PF02518">
    <property type="entry name" value="HATPase_c"/>
    <property type="match status" value="1"/>
</dbReference>
<dbReference type="CDD" id="cd00082">
    <property type="entry name" value="HisKA"/>
    <property type="match status" value="1"/>
</dbReference>
<dbReference type="GO" id="GO:0007234">
    <property type="term" value="P:osmosensory signaling via phosphorelay pathway"/>
    <property type="evidence" value="ECO:0007669"/>
    <property type="project" value="TreeGrafter"/>
</dbReference>
<dbReference type="OrthoDB" id="9795133at2"/>
<dbReference type="EMBL" id="CP021404">
    <property type="protein sequence ID" value="ATI42958.1"/>
    <property type="molecule type" value="Genomic_DNA"/>
</dbReference>
<feature type="transmembrane region" description="Helical" evidence="6">
    <location>
        <begin position="121"/>
        <end position="142"/>
    </location>
</feature>
<dbReference type="KEGG" id="cmag:CBW24_13725"/>
<dbReference type="Gene3D" id="3.30.565.10">
    <property type="entry name" value="Histidine kinase-like ATPase, C-terminal domain"/>
    <property type="match status" value="1"/>
</dbReference>
<evidence type="ECO:0000256" key="6">
    <source>
        <dbReference type="SAM" id="Phobius"/>
    </source>
</evidence>
<feature type="transmembrane region" description="Helical" evidence="6">
    <location>
        <begin position="64"/>
        <end position="86"/>
    </location>
</feature>
<dbReference type="InterPro" id="IPR005467">
    <property type="entry name" value="His_kinase_dom"/>
</dbReference>
<dbReference type="AlphaFoldDB" id="A0A291M2E2"/>
<dbReference type="SUPFAM" id="SSF55874">
    <property type="entry name" value="ATPase domain of HSP90 chaperone/DNA topoisomerase II/histidine kinase"/>
    <property type="match status" value="1"/>
</dbReference>
<dbReference type="PANTHER" id="PTHR42878:SF15">
    <property type="entry name" value="BACTERIOPHYTOCHROME"/>
    <property type="match status" value="1"/>
</dbReference>
<feature type="domain" description="Histidine kinase" evidence="7">
    <location>
        <begin position="215"/>
        <end position="431"/>
    </location>
</feature>
<dbReference type="Gene3D" id="1.10.287.130">
    <property type="match status" value="1"/>
</dbReference>
<comment type="catalytic activity">
    <reaction evidence="1">
        <text>ATP + protein L-histidine = ADP + protein N-phospho-L-histidine.</text>
        <dbReference type="EC" id="2.7.13.3"/>
    </reaction>
</comment>
<dbReference type="InterPro" id="IPR003594">
    <property type="entry name" value="HATPase_dom"/>
</dbReference>
<dbReference type="InterPro" id="IPR050351">
    <property type="entry name" value="BphY/WalK/GraS-like"/>
</dbReference>
<dbReference type="RefSeq" id="WP_097373894.1">
    <property type="nucleotide sequence ID" value="NZ_CP021404.1"/>
</dbReference>
<dbReference type="InterPro" id="IPR036890">
    <property type="entry name" value="HATPase_C_sf"/>
</dbReference>
<keyword evidence="6" id="KW-0812">Transmembrane</keyword>
<evidence type="ECO:0000313" key="9">
    <source>
        <dbReference type="Proteomes" id="UP000219050"/>
    </source>
</evidence>
<keyword evidence="9" id="KW-1185">Reference proteome</keyword>
<gene>
    <name evidence="8" type="ORF">CBW24_13725</name>
</gene>
<name>A0A291M2E2_9RHOB</name>
<dbReference type="SUPFAM" id="SSF47384">
    <property type="entry name" value="Homodimeric domain of signal transducing histidine kinase"/>
    <property type="match status" value="1"/>
</dbReference>
<accession>A0A291M2E2</accession>
<dbReference type="PRINTS" id="PR00344">
    <property type="entry name" value="BCTRLSENSOR"/>
</dbReference>
<evidence type="ECO:0000256" key="5">
    <source>
        <dbReference type="ARBA" id="ARBA00022777"/>
    </source>
</evidence>
<keyword evidence="5" id="KW-0418">Kinase</keyword>
<dbReference type="GO" id="GO:0030295">
    <property type="term" value="F:protein kinase activator activity"/>
    <property type="evidence" value="ECO:0007669"/>
    <property type="project" value="TreeGrafter"/>
</dbReference>
<dbReference type="InterPro" id="IPR003661">
    <property type="entry name" value="HisK_dim/P_dom"/>
</dbReference>
<proteinExistence type="predicted"/>
<dbReference type="GO" id="GO:0000156">
    <property type="term" value="F:phosphorelay response regulator activity"/>
    <property type="evidence" value="ECO:0007669"/>
    <property type="project" value="TreeGrafter"/>
</dbReference>
<dbReference type="InterPro" id="IPR036097">
    <property type="entry name" value="HisK_dim/P_sf"/>
</dbReference>
<dbReference type="Proteomes" id="UP000219050">
    <property type="component" value="Chromosome"/>
</dbReference>
<evidence type="ECO:0000256" key="2">
    <source>
        <dbReference type="ARBA" id="ARBA00012438"/>
    </source>
</evidence>
<sequence length="454" mass="48475">MLDIHVSSLPTLAHQISPLGAGPGALRLAKLAGGPAGATPLPIAPVPLDPPVRMALLPDVTLPALPALTELAIAAGCLSVGAALIVLERKGDIKRPGICVLMAAMVILVGLYHGMNSIGPVPYLLTALLAIATMTMGTLFWLNLPAMIEGPGPQRFAEAHATLQKEFDRRMTVKEDLRQAHEALQTAHSDLERRVVERTAALRDANTEMERFIHVASHDLRAPLRALMILPGWLRETIIAQHGTVHDDLELDLREMEVQSQRMERLLCDLRTHARLGQEADPPIDLDPAPLIRRAAAEVELPDSFTLELDTPLPRLNCPPNGLLLLMQIVLSNAVKHHHTGTGIIRVTASQQDGAVQLLVQDDGPGIAAEYREKIFDMLFTLQPRDDVEGSGMGLATARKCTALAGGTIHLCPTTDTTPGATFCITLPVSGASAPLPGCAKGVSSSQTPAEAIP</sequence>
<dbReference type="PROSITE" id="PS50109">
    <property type="entry name" value="HIS_KIN"/>
    <property type="match status" value="1"/>
</dbReference>
<reference evidence="8 9" key="1">
    <citation type="submission" date="2017-05" db="EMBL/GenBank/DDBJ databases">
        <title>Comparative genomic and metabolic analysis of manganese-oxidizing mechanisms in Celeribater manganoxidans DY25T: its adaption to the environment of polymetallic nodule.</title>
        <authorList>
            <person name="Wang X."/>
        </authorList>
    </citation>
    <scope>NUCLEOTIDE SEQUENCE [LARGE SCALE GENOMIC DNA]</scope>
    <source>
        <strain evidence="8 9">DY25</strain>
    </source>
</reference>